<evidence type="ECO:0000256" key="2">
    <source>
        <dbReference type="SAM" id="Coils"/>
    </source>
</evidence>
<dbReference type="PANTHER" id="PTHR30203">
    <property type="entry name" value="OUTER MEMBRANE CATION EFFLUX PROTEIN"/>
    <property type="match status" value="1"/>
</dbReference>
<dbReference type="EMBL" id="JAJGNA010000013">
    <property type="protein sequence ID" value="MCC4309175.1"/>
    <property type="molecule type" value="Genomic_DNA"/>
</dbReference>
<dbReference type="AlphaFoldDB" id="A0A9Q3UMJ4"/>
<dbReference type="SUPFAM" id="SSF56954">
    <property type="entry name" value="Outer membrane efflux proteins (OEP)"/>
    <property type="match status" value="1"/>
</dbReference>
<evidence type="ECO:0000313" key="5">
    <source>
        <dbReference type="Proteomes" id="UP001108027"/>
    </source>
</evidence>
<gene>
    <name evidence="4" type="ORF">LL252_11385</name>
</gene>
<evidence type="ECO:0000256" key="1">
    <source>
        <dbReference type="ARBA" id="ARBA00007613"/>
    </source>
</evidence>
<protein>
    <submittedName>
        <fullName evidence="4">TolC family protein</fullName>
    </submittedName>
</protein>
<organism evidence="4 5">
    <name type="scientific">Alloalcanivorax marinus</name>
    <dbReference type="NCBI Taxonomy" id="1177169"/>
    <lineage>
        <taxon>Bacteria</taxon>
        <taxon>Pseudomonadati</taxon>
        <taxon>Pseudomonadota</taxon>
        <taxon>Gammaproteobacteria</taxon>
        <taxon>Oceanospirillales</taxon>
        <taxon>Alcanivoracaceae</taxon>
        <taxon>Alloalcanivorax</taxon>
    </lineage>
</organism>
<dbReference type="Gene3D" id="1.20.1600.10">
    <property type="entry name" value="Outer membrane efflux proteins (OEP)"/>
    <property type="match status" value="1"/>
</dbReference>
<feature type="coiled-coil region" evidence="2">
    <location>
        <begin position="129"/>
        <end position="194"/>
    </location>
</feature>
<keyword evidence="5" id="KW-1185">Reference proteome</keyword>
<reference evidence="4" key="1">
    <citation type="submission" date="2021-10" db="EMBL/GenBank/DDBJ databases">
        <title>The diversity and Nitrogen Metabolism of Culturable Nitrate-Utilizing Bacteria Within the Oxygen Minimum Zone of the Changjiang (Yangtze River)Estuary.</title>
        <authorList>
            <person name="Zhang D."/>
            <person name="Zheng J."/>
            <person name="Liu S."/>
            <person name="He W."/>
        </authorList>
    </citation>
    <scope>NUCLEOTIDE SEQUENCE</scope>
    <source>
        <strain evidence="4">FXH-223</strain>
    </source>
</reference>
<evidence type="ECO:0000256" key="3">
    <source>
        <dbReference type="SAM" id="SignalP"/>
    </source>
</evidence>
<name>A0A9Q3UMJ4_9GAMM</name>
<comment type="caution">
    <text evidence="4">The sequence shown here is derived from an EMBL/GenBank/DDBJ whole genome shotgun (WGS) entry which is preliminary data.</text>
</comment>
<sequence>MKILRVYGLGLALMVCAAQAGADAGGWAQWLRRQLADLPASGAIAAKVEADRAESRALAEPLYNPELNIGYENSAETTRTVGVSQTLDWSGKGRAGQRLGQVAAELAEVRGDKARARLAATALGALIRFDAARERLAAAREQEQRLRRLIELVRRRERSGDLGRVDASLAYLSLARVQRELAEAESAATEARVTLRRQLAVSAPGRPLPAADWWRPLDGEPDPAARLAASYDLRLAEGQLALAGRAAERDRKGRRTDPTLGLRVGREGDENLWGLDFSLPLPLFNTGAPEYQAALAGVERRRALLEKTRNDLLAGLEGALEDYRQRHERWRQWRSLAGPPLADSSELLERVWRQGELTTQDYLRALDQRLETRLAGVALRRAMQLAWVHWLDQSAGLERWLQQLADPRSAAGFPPSADHQGTTP</sequence>
<dbReference type="InterPro" id="IPR010131">
    <property type="entry name" value="MdtP/NodT-like"/>
</dbReference>
<proteinExistence type="inferred from homology"/>
<dbReference type="GO" id="GO:0015562">
    <property type="term" value="F:efflux transmembrane transporter activity"/>
    <property type="evidence" value="ECO:0007669"/>
    <property type="project" value="InterPro"/>
</dbReference>
<dbReference type="Proteomes" id="UP001108027">
    <property type="component" value="Unassembled WGS sequence"/>
</dbReference>
<feature type="chain" id="PRO_5040395712" evidence="3">
    <location>
        <begin position="21"/>
        <end position="424"/>
    </location>
</feature>
<accession>A0A9Q3UMJ4</accession>
<keyword evidence="3" id="KW-0732">Signal</keyword>
<dbReference type="InterPro" id="IPR003423">
    <property type="entry name" value="OMP_efflux"/>
</dbReference>
<dbReference type="Pfam" id="PF02321">
    <property type="entry name" value="OEP"/>
    <property type="match status" value="1"/>
</dbReference>
<dbReference type="RefSeq" id="WP_228234101.1">
    <property type="nucleotide sequence ID" value="NZ_JAJGNA010000013.1"/>
</dbReference>
<comment type="similarity">
    <text evidence="1">Belongs to the outer membrane factor (OMF) (TC 1.B.17) family.</text>
</comment>
<keyword evidence="2" id="KW-0175">Coiled coil</keyword>
<dbReference type="PANTHER" id="PTHR30203:SF24">
    <property type="entry name" value="BLR4935 PROTEIN"/>
    <property type="match status" value="1"/>
</dbReference>
<evidence type="ECO:0000313" key="4">
    <source>
        <dbReference type="EMBL" id="MCC4309175.1"/>
    </source>
</evidence>
<feature type="signal peptide" evidence="3">
    <location>
        <begin position="1"/>
        <end position="20"/>
    </location>
</feature>